<sequence>MNSPQRMQPIKKNILVIQGGLRSWRKMNSRNEKSITKLLLITTFTVLLPCMHRERDVGDGHQSSLQQMDSYQKMVRIIKIAYVEWRQRKGTSQFNCKESWYLASNSM</sequence>
<dbReference type="Proteomes" id="UP000820818">
    <property type="component" value="Linkage Group LG9"/>
</dbReference>
<dbReference type="AlphaFoldDB" id="A0AAD5PS95"/>
<keyword evidence="2" id="KW-1185">Reference proteome</keyword>
<accession>A0AAD5PS95</accession>
<reference evidence="1 2" key="1">
    <citation type="submission" date="2022-05" db="EMBL/GenBank/DDBJ databases">
        <title>A multi-omics perspective on studying reproductive biology in Daphnia sinensis.</title>
        <authorList>
            <person name="Jia J."/>
        </authorList>
    </citation>
    <scope>NUCLEOTIDE SEQUENCE [LARGE SCALE GENOMIC DNA]</scope>
    <source>
        <strain evidence="1 2">WSL</strain>
    </source>
</reference>
<gene>
    <name evidence="1" type="ORF">GHT06_021141</name>
</gene>
<organism evidence="1 2">
    <name type="scientific">Daphnia sinensis</name>
    <dbReference type="NCBI Taxonomy" id="1820382"/>
    <lineage>
        <taxon>Eukaryota</taxon>
        <taxon>Metazoa</taxon>
        <taxon>Ecdysozoa</taxon>
        <taxon>Arthropoda</taxon>
        <taxon>Crustacea</taxon>
        <taxon>Branchiopoda</taxon>
        <taxon>Diplostraca</taxon>
        <taxon>Cladocera</taxon>
        <taxon>Anomopoda</taxon>
        <taxon>Daphniidae</taxon>
        <taxon>Daphnia</taxon>
        <taxon>Daphnia similis group</taxon>
    </lineage>
</organism>
<evidence type="ECO:0000313" key="2">
    <source>
        <dbReference type="Proteomes" id="UP000820818"/>
    </source>
</evidence>
<evidence type="ECO:0000313" key="1">
    <source>
        <dbReference type="EMBL" id="KAI9553245.1"/>
    </source>
</evidence>
<dbReference type="EMBL" id="WJBH02000009">
    <property type="protein sequence ID" value="KAI9553245.1"/>
    <property type="molecule type" value="Genomic_DNA"/>
</dbReference>
<protein>
    <submittedName>
        <fullName evidence="1">Uncharacterized protein</fullName>
    </submittedName>
</protein>
<proteinExistence type="predicted"/>
<name>A0AAD5PS95_9CRUS</name>
<comment type="caution">
    <text evidence="1">The sequence shown here is derived from an EMBL/GenBank/DDBJ whole genome shotgun (WGS) entry which is preliminary data.</text>
</comment>